<feature type="domain" description="Thioredoxin" evidence="10">
    <location>
        <begin position="1"/>
        <end position="105"/>
    </location>
</feature>
<dbReference type="FunFam" id="3.40.30.10:FF:000001">
    <property type="entry name" value="Thioredoxin"/>
    <property type="match status" value="1"/>
</dbReference>
<evidence type="ECO:0000256" key="5">
    <source>
        <dbReference type="ARBA" id="ARBA00023284"/>
    </source>
</evidence>
<dbReference type="InterPro" id="IPR013766">
    <property type="entry name" value="Thioredoxin_domain"/>
</dbReference>
<dbReference type="PANTHER" id="PTHR45663:SF11">
    <property type="entry name" value="GEO12009P1"/>
    <property type="match status" value="1"/>
</dbReference>
<dbReference type="SUPFAM" id="SSF52833">
    <property type="entry name" value="Thioredoxin-like"/>
    <property type="match status" value="1"/>
</dbReference>
<evidence type="ECO:0000256" key="3">
    <source>
        <dbReference type="ARBA" id="ARBA00022982"/>
    </source>
</evidence>
<name>A0A2N3G835_9ACTN</name>
<evidence type="ECO:0000256" key="4">
    <source>
        <dbReference type="ARBA" id="ARBA00023157"/>
    </source>
</evidence>
<evidence type="ECO:0000256" key="6">
    <source>
        <dbReference type="NCBIfam" id="TIGR01068"/>
    </source>
</evidence>
<dbReference type="GO" id="GO:0015035">
    <property type="term" value="F:protein-disulfide reductase activity"/>
    <property type="evidence" value="ECO:0007669"/>
    <property type="project" value="UniProtKB-UniRule"/>
</dbReference>
<dbReference type="PANTHER" id="PTHR45663">
    <property type="entry name" value="GEO12009P1"/>
    <property type="match status" value="1"/>
</dbReference>
<comment type="similarity">
    <text evidence="1 7">Belongs to the thioredoxin family.</text>
</comment>
<protein>
    <recommendedName>
        <fullName evidence="6 7">Thioredoxin</fullName>
    </recommendedName>
</protein>
<evidence type="ECO:0000256" key="1">
    <source>
        <dbReference type="ARBA" id="ARBA00008987"/>
    </source>
</evidence>
<sequence length="105" mass="11604">MVEVLEINEQNFEAEIKNADMPALVDFWAPWCGPCRMMHPVIESLAEEYAGKAVISRCNVDENQGLAQRFGVTAIPTIVIFKGGEKSDEMIGVTSTEDIKSKLNS</sequence>
<dbReference type="NCBIfam" id="TIGR01068">
    <property type="entry name" value="thioredoxin"/>
    <property type="match status" value="1"/>
</dbReference>
<dbReference type="AlphaFoldDB" id="A0A2N3G835"/>
<evidence type="ECO:0000313" key="12">
    <source>
        <dbReference type="Proteomes" id="UP000233654"/>
    </source>
</evidence>
<feature type="site" description="Contributes to redox potential value" evidence="8">
    <location>
        <position position="34"/>
    </location>
</feature>
<keyword evidence="4 9" id="KW-1015">Disulfide bond</keyword>
<proteinExistence type="inferred from homology"/>
<dbReference type="Proteomes" id="UP000233654">
    <property type="component" value="Unassembled WGS sequence"/>
</dbReference>
<dbReference type="PIRSF" id="PIRSF000077">
    <property type="entry name" value="Thioredoxin"/>
    <property type="match status" value="1"/>
</dbReference>
<dbReference type="Gene3D" id="3.40.30.10">
    <property type="entry name" value="Glutaredoxin"/>
    <property type="match status" value="1"/>
</dbReference>
<feature type="site" description="Deprotonates C-terminal active site Cys" evidence="8">
    <location>
        <position position="26"/>
    </location>
</feature>
<accession>A0A2N3G835</accession>
<feature type="site" description="Contributes to redox potential value" evidence="8">
    <location>
        <position position="33"/>
    </location>
</feature>
<evidence type="ECO:0000256" key="7">
    <source>
        <dbReference type="PIRNR" id="PIRNR000077"/>
    </source>
</evidence>
<evidence type="ECO:0000256" key="9">
    <source>
        <dbReference type="PIRSR" id="PIRSR000077-4"/>
    </source>
</evidence>
<organism evidence="11 12">
    <name type="scientific">Candidatus Anoxymicrobium japonicum</name>
    <dbReference type="NCBI Taxonomy" id="2013648"/>
    <lineage>
        <taxon>Bacteria</taxon>
        <taxon>Bacillati</taxon>
        <taxon>Actinomycetota</taxon>
        <taxon>Candidatus Geothermincolia</taxon>
        <taxon>Candidatus Geothermincolales</taxon>
        <taxon>Candidatus Anoxymicrobiaceae</taxon>
        <taxon>Candidatus Anoxymicrobium</taxon>
    </lineage>
</organism>
<gene>
    <name evidence="11" type="primary">trxA</name>
    <name evidence="11" type="ORF">CVT63_01000</name>
</gene>
<feature type="active site" description="Nucleophile" evidence="8">
    <location>
        <position position="35"/>
    </location>
</feature>
<dbReference type="InterPro" id="IPR036249">
    <property type="entry name" value="Thioredoxin-like_sf"/>
</dbReference>
<keyword evidence="3" id="KW-0249">Electron transport</keyword>
<dbReference type="EMBL" id="PHEX01000005">
    <property type="protein sequence ID" value="PKQ28782.1"/>
    <property type="molecule type" value="Genomic_DNA"/>
</dbReference>
<dbReference type="PROSITE" id="PS00194">
    <property type="entry name" value="THIOREDOXIN_1"/>
    <property type="match status" value="1"/>
</dbReference>
<feature type="disulfide bond" description="Redox-active" evidence="9">
    <location>
        <begin position="32"/>
        <end position="35"/>
    </location>
</feature>
<evidence type="ECO:0000259" key="10">
    <source>
        <dbReference type="PROSITE" id="PS51352"/>
    </source>
</evidence>
<evidence type="ECO:0000256" key="2">
    <source>
        <dbReference type="ARBA" id="ARBA00022448"/>
    </source>
</evidence>
<dbReference type="CDD" id="cd02947">
    <property type="entry name" value="TRX_family"/>
    <property type="match status" value="1"/>
</dbReference>
<dbReference type="GO" id="GO:0005737">
    <property type="term" value="C:cytoplasm"/>
    <property type="evidence" value="ECO:0007669"/>
    <property type="project" value="TreeGrafter"/>
</dbReference>
<reference evidence="11 12" key="1">
    <citation type="journal article" date="2017" name="ISME J.">
        <title>Potential for microbial H2 and metal transformations associated with novel bacteria and archaea in deep terrestrial subsurface sediments.</title>
        <authorList>
            <person name="Hernsdorf A.W."/>
            <person name="Amano Y."/>
            <person name="Miyakawa K."/>
            <person name="Ise K."/>
            <person name="Suzuki Y."/>
            <person name="Anantharaman K."/>
            <person name="Probst A."/>
            <person name="Burstein D."/>
            <person name="Thomas B.C."/>
            <person name="Banfield J.F."/>
        </authorList>
    </citation>
    <scope>NUCLEOTIDE SEQUENCE [LARGE SCALE GENOMIC DNA]</scope>
    <source>
        <strain evidence="11">HGW-Actinobacteria-3</strain>
    </source>
</reference>
<keyword evidence="5 9" id="KW-0676">Redox-active center</keyword>
<feature type="active site" description="Nucleophile" evidence="8">
    <location>
        <position position="32"/>
    </location>
</feature>
<evidence type="ECO:0000313" key="11">
    <source>
        <dbReference type="EMBL" id="PKQ28782.1"/>
    </source>
</evidence>
<dbReference type="PROSITE" id="PS51352">
    <property type="entry name" value="THIOREDOXIN_2"/>
    <property type="match status" value="1"/>
</dbReference>
<keyword evidence="2" id="KW-0813">Transport</keyword>
<evidence type="ECO:0000256" key="8">
    <source>
        <dbReference type="PIRSR" id="PIRSR000077-1"/>
    </source>
</evidence>
<dbReference type="InterPro" id="IPR005746">
    <property type="entry name" value="Thioredoxin"/>
</dbReference>
<dbReference type="Pfam" id="PF00085">
    <property type="entry name" value="Thioredoxin"/>
    <property type="match status" value="1"/>
</dbReference>
<comment type="caution">
    <text evidence="11">The sequence shown here is derived from an EMBL/GenBank/DDBJ whole genome shotgun (WGS) entry which is preliminary data.</text>
</comment>
<dbReference type="InterPro" id="IPR017937">
    <property type="entry name" value="Thioredoxin_CS"/>
</dbReference>
<dbReference type="PRINTS" id="PR00421">
    <property type="entry name" value="THIOREDOXIN"/>
</dbReference>